<feature type="non-terminal residue" evidence="1">
    <location>
        <position position="1"/>
    </location>
</feature>
<evidence type="ECO:0000313" key="1">
    <source>
        <dbReference type="EMBL" id="CDW47294.1"/>
    </source>
</evidence>
<protein>
    <submittedName>
        <fullName evidence="1">Uncharacterized protein</fullName>
    </submittedName>
</protein>
<sequence>KYSRDFQYDWFHKFPWLEYDEVEKSAKCFACSISNHGKFEFKTWKNSSLLKVHSNNKKPKLSIEKWINFLTSKRKNTSVLGHVQSQHAEEVVKWRTYLRYLFQTVGFLAKQG</sequence>
<name>A0A0K2V9Y3_LEPSM</name>
<organism evidence="1">
    <name type="scientific">Lepeophtheirus salmonis</name>
    <name type="common">Salmon louse</name>
    <name type="synonym">Caligus salmonis</name>
    <dbReference type="NCBI Taxonomy" id="72036"/>
    <lineage>
        <taxon>Eukaryota</taxon>
        <taxon>Metazoa</taxon>
        <taxon>Ecdysozoa</taxon>
        <taxon>Arthropoda</taxon>
        <taxon>Crustacea</taxon>
        <taxon>Multicrustacea</taxon>
        <taxon>Hexanauplia</taxon>
        <taxon>Copepoda</taxon>
        <taxon>Siphonostomatoida</taxon>
        <taxon>Caligidae</taxon>
        <taxon>Lepeophtheirus</taxon>
    </lineage>
</organism>
<dbReference type="AlphaFoldDB" id="A0A0K2V9Y3"/>
<reference evidence="1" key="1">
    <citation type="submission" date="2014-05" db="EMBL/GenBank/DDBJ databases">
        <authorList>
            <person name="Chronopoulou M."/>
        </authorList>
    </citation>
    <scope>NUCLEOTIDE SEQUENCE</scope>
    <source>
        <tissue evidence="1">Whole organism</tissue>
    </source>
</reference>
<feature type="non-terminal residue" evidence="1">
    <location>
        <position position="112"/>
    </location>
</feature>
<dbReference type="EMBL" id="HACA01029933">
    <property type="protein sequence ID" value="CDW47294.1"/>
    <property type="molecule type" value="Transcribed_RNA"/>
</dbReference>
<accession>A0A0K2V9Y3</accession>
<proteinExistence type="predicted"/>